<dbReference type="InterPro" id="IPR032675">
    <property type="entry name" value="LRR_dom_sf"/>
</dbReference>
<comment type="caution">
    <text evidence="1">The sequence shown here is derived from an EMBL/GenBank/DDBJ whole genome shotgun (WGS) entry which is preliminary data.</text>
</comment>
<dbReference type="SUPFAM" id="SSF52047">
    <property type="entry name" value="RNI-like"/>
    <property type="match status" value="1"/>
</dbReference>
<dbReference type="Proteomes" id="UP000565441">
    <property type="component" value="Unassembled WGS sequence"/>
</dbReference>
<evidence type="ECO:0000313" key="1">
    <source>
        <dbReference type="EMBL" id="KAF5386157.1"/>
    </source>
</evidence>
<dbReference type="OrthoDB" id="2979537at2759"/>
<dbReference type="AlphaFoldDB" id="A0A8H5HMQ1"/>
<dbReference type="EMBL" id="JAACJP010000003">
    <property type="protein sequence ID" value="KAF5386157.1"/>
    <property type="molecule type" value="Genomic_DNA"/>
</dbReference>
<gene>
    <name evidence="1" type="ORF">D9615_002368</name>
</gene>
<protein>
    <recommendedName>
        <fullName evidence="3">F-box domain-containing protein</fullName>
    </recommendedName>
</protein>
<dbReference type="Gene3D" id="3.80.10.10">
    <property type="entry name" value="Ribonuclease Inhibitor"/>
    <property type="match status" value="1"/>
</dbReference>
<proteinExistence type="predicted"/>
<keyword evidence="2" id="KW-1185">Reference proteome</keyword>
<accession>A0A8H5HMQ1</accession>
<evidence type="ECO:0008006" key="3">
    <source>
        <dbReference type="Google" id="ProtNLM"/>
    </source>
</evidence>
<evidence type="ECO:0000313" key="2">
    <source>
        <dbReference type="Proteomes" id="UP000565441"/>
    </source>
</evidence>
<name>A0A8H5HMQ1_9AGAR</name>
<reference evidence="1 2" key="1">
    <citation type="journal article" date="2020" name="ISME J.">
        <title>Uncovering the hidden diversity of litter-decomposition mechanisms in mushroom-forming fungi.</title>
        <authorList>
            <person name="Floudas D."/>
            <person name="Bentzer J."/>
            <person name="Ahren D."/>
            <person name="Johansson T."/>
            <person name="Persson P."/>
            <person name="Tunlid A."/>
        </authorList>
    </citation>
    <scope>NUCLEOTIDE SEQUENCE [LARGE SCALE GENOMIC DNA]</scope>
    <source>
        <strain evidence="1 2">CBS 661.87</strain>
    </source>
</reference>
<sequence>MVELDTLPIDTAYSCPVPATADGEEHRLAEQLDALMNERARILRALAGLESSIQLVNRQLGRIRNDKSVTARLPPELLGKVFEHVYRNWKPKRRKRPVEMILSQVSRHWRCVALGVSTLWTNIHVSKSRPTGSLQSYLERSKKRPLQVNFDLRASDGYGLHLVWPRVVEHVSRWCRVSIKANTMPGVIQALRLLEHHSAPLLQELRLLCDDDDEFNPSPDVQYCGILRGGTPRLKTLAFDGSCQPTHLPPLSNVVTLFIQNSEATWEFYRDLRPLLAGLTSLTSLSISQDIALTSEESPNEHLVIPTLRTLRLRYHHFDDLYEPFWQGISAPSLEALHLVGACDGDIELLFETLEAREAYPSQVKSLVIDLCDFETLTAFQLLATMFPRVEHLTCIPPTLGPINDFQRIVRFWNDVATFYVAKDSLCAGDVHPDVIRQRLGQGAPGNNPQPKAGKS</sequence>
<organism evidence="1 2">
    <name type="scientific">Tricholomella constricta</name>
    <dbReference type="NCBI Taxonomy" id="117010"/>
    <lineage>
        <taxon>Eukaryota</taxon>
        <taxon>Fungi</taxon>
        <taxon>Dikarya</taxon>
        <taxon>Basidiomycota</taxon>
        <taxon>Agaricomycotina</taxon>
        <taxon>Agaricomycetes</taxon>
        <taxon>Agaricomycetidae</taxon>
        <taxon>Agaricales</taxon>
        <taxon>Tricholomatineae</taxon>
        <taxon>Lyophyllaceae</taxon>
        <taxon>Tricholomella</taxon>
    </lineage>
</organism>